<feature type="domain" description="Arginosuccinate synthase C-terminal" evidence="12">
    <location>
        <begin position="174"/>
        <end position="390"/>
    </location>
</feature>
<feature type="domain" description="Arginosuccinate synthase-like N-terminal" evidence="11">
    <location>
        <begin position="4"/>
        <end position="165"/>
    </location>
</feature>
<accession>A0A3B9QY39</accession>
<dbReference type="PROSITE" id="PS00564">
    <property type="entry name" value="ARGININOSUCCIN_SYN_1"/>
    <property type="match status" value="1"/>
</dbReference>
<dbReference type="Gene3D" id="1.20.5.470">
    <property type="entry name" value="Single helix bin"/>
    <property type="match status" value="1"/>
</dbReference>
<evidence type="ECO:0000313" key="13">
    <source>
        <dbReference type="EMBL" id="HAF73584.1"/>
    </source>
</evidence>
<dbReference type="Gene3D" id="3.40.50.620">
    <property type="entry name" value="HUPs"/>
    <property type="match status" value="1"/>
</dbReference>
<evidence type="ECO:0000256" key="9">
    <source>
        <dbReference type="ARBA" id="ARBA00022840"/>
    </source>
</evidence>
<reference evidence="13 14" key="1">
    <citation type="journal article" date="2018" name="Nat. Biotechnol.">
        <title>A standardized bacterial taxonomy based on genome phylogeny substantially revises the tree of life.</title>
        <authorList>
            <person name="Parks D.H."/>
            <person name="Chuvochina M."/>
            <person name="Waite D.W."/>
            <person name="Rinke C."/>
            <person name="Skarshewski A."/>
            <person name="Chaumeil P.A."/>
            <person name="Hugenholtz P."/>
        </authorList>
    </citation>
    <scope>NUCLEOTIDE SEQUENCE [LARGE SCALE GENOMIC DNA]</scope>
    <source>
        <strain evidence="13">UBA9851</strain>
    </source>
</reference>
<protein>
    <recommendedName>
        <fullName evidence="3 10">Argininosuccinate synthase</fullName>
        <ecNumber evidence="3 10">6.3.4.5</ecNumber>
    </recommendedName>
    <alternativeName>
        <fullName evidence="10">Citrulline--aspartate ligase</fullName>
    </alternativeName>
</protein>
<dbReference type="GO" id="GO:0006526">
    <property type="term" value="P:L-arginine biosynthetic process"/>
    <property type="evidence" value="ECO:0007669"/>
    <property type="project" value="UniProtKB-UniRule"/>
</dbReference>
<keyword evidence="5 10" id="KW-0055">Arginine biosynthesis</keyword>
<dbReference type="PROSITE" id="PS00565">
    <property type="entry name" value="ARGININOSUCCIN_SYN_2"/>
    <property type="match status" value="1"/>
</dbReference>
<dbReference type="SUPFAM" id="SSF52402">
    <property type="entry name" value="Adenine nucleotide alpha hydrolases-like"/>
    <property type="match status" value="1"/>
</dbReference>
<evidence type="ECO:0000256" key="6">
    <source>
        <dbReference type="ARBA" id="ARBA00022598"/>
    </source>
</evidence>
<gene>
    <name evidence="10" type="primary">argG</name>
    <name evidence="13" type="ORF">DCL06_13325</name>
</gene>
<comment type="caution">
    <text evidence="13">The sequence shown here is derived from an EMBL/GenBank/DDBJ whole genome shotgun (WGS) entry which is preliminary data.</text>
</comment>
<dbReference type="HAMAP" id="MF_00005">
    <property type="entry name" value="Arg_succ_synth_type1"/>
    <property type="match status" value="1"/>
</dbReference>
<organism evidence="13 14">
    <name type="scientific">Corynebacterium variabile</name>
    <dbReference type="NCBI Taxonomy" id="1727"/>
    <lineage>
        <taxon>Bacteria</taxon>
        <taxon>Bacillati</taxon>
        <taxon>Actinomycetota</taxon>
        <taxon>Actinomycetes</taxon>
        <taxon>Mycobacteriales</taxon>
        <taxon>Corynebacteriaceae</taxon>
        <taxon>Corynebacterium</taxon>
    </lineage>
</organism>
<feature type="binding site" evidence="10">
    <location>
        <position position="117"/>
    </location>
    <ligand>
        <name>ATP</name>
        <dbReference type="ChEBI" id="CHEBI:30616"/>
    </ligand>
</feature>
<comment type="subunit">
    <text evidence="2 10">Homotetramer.</text>
</comment>
<evidence type="ECO:0000256" key="4">
    <source>
        <dbReference type="ARBA" id="ARBA00022490"/>
    </source>
</evidence>
<keyword evidence="9 10" id="KW-0067">ATP-binding</keyword>
<keyword evidence="4 10" id="KW-0963">Cytoplasm</keyword>
<evidence type="ECO:0000259" key="12">
    <source>
        <dbReference type="Pfam" id="PF20979"/>
    </source>
</evidence>
<dbReference type="Pfam" id="PF00764">
    <property type="entry name" value="Arginosuc_synth"/>
    <property type="match status" value="1"/>
</dbReference>
<dbReference type="FunFam" id="3.40.50.620:FF:000038">
    <property type="entry name" value="Argininosuccinate synthase"/>
    <property type="match status" value="1"/>
</dbReference>
<keyword evidence="7 10" id="KW-0028">Amino-acid biosynthesis</keyword>
<evidence type="ECO:0000256" key="8">
    <source>
        <dbReference type="ARBA" id="ARBA00022741"/>
    </source>
</evidence>
<evidence type="ECO:0000256" key="10">
    <source>
        <dbReference type="HAMAP-Rule" id="MF_00005"/>
    </source>
</evidence>
<feature type="binding site" evidence="10">
    <location>
        <begin position="8"/>
        <end position="16"/>
    </location>
    <ligand>
        <name>ATP</name>
        <dbReference type="ChEBI" id="CHEBI:30616"/>
    </ligand>
</feature>
<evidence type="ECO:0000256" key="5">
    <source>
        <dbReference type="ARBA" id="ARBA00022571"/>
    </source>
</evidence>
<comment type="catalytic activity">
    <reaction evidence="10">
        <text>L-citrulline + L-aspartate + ATP = 2-(N(omega)-L-arginino)succinate + AMP + diphosphate + H(+)</text>
        <dbReference type="Rhea" id="RHEA:10932"/>
        <dbReference type="ChEBI" id="CHEBI:15378"/>
        <dbReference type="ChEBI" id="CHEBI:29991"/>
        <dbReference type="ChEBI" id="CHEBI:30616"/>
        <dbReference type="ChEBI" id="CHEBI:33019"/>
        <dbReference type="ChEBI" id="CHEBI:57472"/>
        <dbReference type="ChEBI" id="CHEBI:57743"/>
        <dbReference type="ChEBI" id="CHEBI:456215"/>
        <dbReference type="EC" id="6.3.4.5"/>
    </reaction>
</comment>
<dbReference type="InterPro" id="IPR048268">
    <property type="entry name" value="Arginosuc_syn_C"/>
</dbReference>
<feature type="binding site" evidence="10">
    <location>
        <position position="87"/>
    </location>
    <ligand>
        <name>L-citrulline</name>
        <dbReference type="ChEBI" id="CHEBI:57743"/>
    </ligand>
</feature>
<comment type="caution">
    <text evidence="10">Lacks conserved residue(s) required for the propagation of feature annotation.</text>
</comment>
<dbReference type="EC" id="6.3.4.5" evidence="3 10"/>
<dbReference type="FunFam" id="3.90.1260.10:FF:000007">
    <property type="entry name" value="Argininosuccinate synthase"/>
    <property type="match status" value="1"/>
</dbReference>
<dbReference type="InterPro" id="IPR048267">
    <property type="entry name" value="Arginosuc_syn_N"/>
</dbReference>
<proteinExistence type="inferred from homology"/>
<evidence type="ECO:0000256" key="3">
    <source>
        <dbReference type="ARBA" id="ARBA00012286"/>
    </source>
</evidence>
<evidence type="ECO:0000256" key="1">
    <source>
        <dbReference type="ARBA" id="ARBA00004967"/>
    </source>
</evidence>
<dbReference type="InterPro" id="IPR014729">
    <property type="entry name" value="Rossmann-like_a/b/a_fold"/>
</dbReference>
<dbReference type="Pfam" id="PF20979">
    <property type="entry name" value="Arginosuc_syn_C"/>
    <property type="match status" value="1"/>
</dbReference>
<feature type="binding site" evidence="10">
    <location>
        <position position="259"/>
    </location>
    <ligand>
        <name>L-citrulline</name>
        <dbReference type="ChEBI" id="CHEBI:57743"/>
    </ligand>
</feature>
<sequence length="400" mass="44059">MTDRVVLAYSGGLDTTVAIPYLKQMTGGEVVAVSIDLGQGGEDMESVRQRALGAGAVESIIVDAKDEFADNYCLPTIKANGMYMKQYPLVSAISRPLIVKHLVEAANEHGGTHVAHGCTGKGNDQVRFEVGFMNTNPDLKIIAPARDYAWTRDKAIAFAEENNVPIEQSASSPFSIDQNVWGRAIETGYLEDLWNAPTKDIYAYTEDPSLGQAPDEVTISFKAGKPVAIDGREVTVLQAIEELNRRAGAQGVGRLDMVEDRLIGIKSREIYEAPGAVTLIKAHEALEDVTVERELARYKRGIEAEWSNQVYDGLWFSPLKRSLDAFVESTQEHVTGDIRLVLHNGAIQVNGRRSEESLYDFNLATYDTGDTFDQTLSKGFVELHGLSSKIANKRDRRFSN</sequence>
<feature type="binding site" evidence="10">
    <location>
        <position position="119"/>
    </location>
    <ligand>
        <name>L-aspartate</name>
        <dbReference type="ChEBI" id="CHEBI:29991"/>
    </ligand>
</feature>
<evidence type="ECO:0000256" key="7">
    <source>
        <dbReference type="ARBA" id="ARBA00022605"/>
    </source>
</evidence>
<dbReference type="PANTHER" id="PTHR11587">
    <property type="entry name" value="ARGININOSUCCINATE SYNTHASE"/>
    <property type="match status" value="1"/>
</dbReference>
<feature type="binding site" evidence="10">
    <location>
        <position position="124"/>
    </location>
    <ligand>
        <name>L-aspartate</name>
        <dbReference type="ChEBI" id="CHEBI:29991"/>
    </ligand>
</feature>
<dbReference type="GO" id="GO:0000050">
    <property type="term" value="P:urea cycle"/>
    <property type="evidence" value="ECO:0007669"/>
    <property type="project" value="TreeGrafter"/>
</dbReference>
<dbReference type="Proteomes" id="UP000260925">
    <property type="component" value="Unassembled WGS sequence"/>
</dbReference>
<dbReference type="NCBIfam" id="NF001770">
    <property type="entry name" value="PRK00509.1"/>
    <property type="match status" value="1"/>
</dbReference>
<dbReference type="Gene3D" id="3.90.1260.10">
    <property type="entry name" value="Argininosuccinate synthetase, chain A, domain 2"/>
    <property type="match status" value="1"/>
</dbReference>
<evidence type="ECO:0000256" key="2">
    <source>
        <dbReference type="ARBA" id="ARBA00011881"/>
    </source>
</evidence>
<dbReference type="CDD" id="cd01999">
    <property type="entry name" value="ASS"/>
    <property type="match status" value="1"/>
</dbReference>
<dbReference type="GO" id="GO:0000053">
    <property type="term" value="P:argininosuccinate metabolic process"/>
    <property type="evidence" value="ECO:0007669"/>
    <property type="project" value="TreeGrafter"/>
</dbReference>
<dbReference type="GO" id="GO:0005737">
    <property type="term" value="C:cytoplasm"/>
    <property type="evidence" value="ECO:0007669"/>
    <property type="project" value="UniProtKB-SubCell"/>
</dbReference>
<dbReference type="EMBL" id="DMDD01000324">
    <property type="protein sequence ID" value="HAF73584.1"/>
    <property type="molecule type" value="Genomic_DNA"/>
</dbReference>
<feature type="binding site" evidence="10">
    <location>
        <position position="123"/>
    </location>
    <ligand>
        <name>L-aspartate</name>
        <dbReference type="ChEBI" id="CHEBI:29991"/>
    </ligand>
</feature>
<dbReference type="NCBIfam" id="TIGR00032">
    <property type="entry name" value="argG"/>
    <property type="match status" value="1"/>
</dbReference>
<comment type="pathway">
    <text evidence="1 10">Amino-acid biosynthesis; L-arginine biosynthesis; L-arginine from L-ornithine and carbamoyl phosphate: step 2/3.</text>
</comment>
<dbReference type="RefSeq" id="WP_301518712.1">
    <property type="nucleotide sequence ID" value="NZ_CAURZS010000003.1"/>
</dbReference>
<dbReference type="InterPro" id="IPR024074">
    <property type="entry name" value="AS_cat/multimer_dom_body"/>
</dbReference>
<dbReference type="InterPro" id="IPR001518">
    <property type="entry name" value="Arginosuc_synth"/>
</dbReference>
<feature type="binding site" evidence="10">
    <location>
        <position position="175"/>
    </location>
    <ligand>
        <name>L-citrulline</name>
        <dbReference type="ChEBI" id="CHEBI:57743"/>
    </ligand>
</feature>
<keyword evidence="6 10" id="KW-0436">Ligase</keyword>
<dbReference type="AlphaFoldDB" id="A0A3B9QY39"/>
<dbReference type="GO" id="GO:0004055">
    <property type="term" value="F:argininosuccinate synthase activity"/>
    <property type="evidence" value="ECO:0007669"/>
    <property type="project" value="UniProtKB-UniRule"/>
</dbReference>
<dbReference type="InterPro" id="IPR018223">
    <property type="entry name" value="Arginosuc_synth_CS"/>
</dbReference>
<feature type="binding site" evidence="10">
    <location>
        <position position="271"/>
    </location>
    <ligand>
        <name>L-citrulline</name>
        <dbReference type="ChEBI" id="CHEBI:57743"/>
    </ligand>
</feature>
<evidence type="ECO:0000313" key="14">
    <source>
        <dbReference type="Proteomes" id="UP000260925"/>
    </source>
</evidence>
<comment type="subcellular location">
    <subcellularLocation>
        <location evidence="10">Cytoplasm</location>
    </subcellularLocation>
</comment>
<comment type="similarity">
    <text evidence="10">Belongs to the argininosuccinate synthase family. Type 1 subfamily.</text>
</comment>
<evidence type="ECO:0000259" key="11">
    <source>
        <dbReference type="Pfam" id="PF00764"/>
    </source>
</evidence>
<dbReference type="SUPFAM" id="SSF69864">
    <property type="entry name" value="Argininosuccinate synthetase, C-terminal domain"/>
    <property type="match status" value="1"/>
</dbReference>
<keyword evidence="8 10" id="KW-0547">Nucleotide-binding</keyword>
<name>A0A3B9QY39_9CORY</name>
<dbReference type="PANTHER" id="PTHR11587:SF2">
    <property type="entry name" value="ARGININOSUCCINATE SYNTHASE"/>
    <property type="match status" value="1"/>
</dbReference>
<feature type="binding site" evidence="10">
    <location>
        <position position="127"/>
    </location>
    <ligand>
        <name>L-citrulline</name>
        <dbReference type="ChEBI" id="CHEBI:57743"/>
    </ligand>
</feature>
<dbReference type="GO" id="GO:0005524">
    <property type="term" value="F:ATP binding"/>
    <property type="evidence" value="ECO:0007669"/>
    <property type="project" value="UniProtKB-UniRule"/>
</dbReference>
<dbReference type="InterPro" id="IPR023434">
    <property type="entry name" value="Arginosuc_synth_type_1_subfam"/>
</dbReference>
<feature type="binding site" evidence="10">
    <location>
        <position position="123"/>
    </location>
    <ligand>
        <name>L-citrulline</name>
        <dbReference type="ChEBI" id="CHEBI:57743"/>
    </ligand>
</feature>
<dbReference type="UniPathway" id="UPA00068">
    <property type="reaction ID" value="UER00113"/>
</dbReference>